<dbReference type="Proteomes" id="UP000279259">
    <property type="component" value="Unassembled WGS sequence"/>
</dbReference>
<name>A0A427YF50_9TREE</name>
<evidence type="ECO:0000313" key="3">
    <source>
        <dbReference type="Proteomes" id="UP000279259"/>
    </source>
</evidence>
<organism evidence="2 3">
    <name type="scientific">Saitozyma podzolica</name>
    <dbReference type="NCBI Taxonomy" id="1890683"/>
    <lineage>
        <taxon>Eukaryota</taxon>
        <taxon>Fungi</taxon>
        <taxon>Dikarya</taxon>
        <taxon>Basidiomycota</taxon>
        <taxon>Agaricomycotina</taxon>
        <taxon>Tremellomycetes</taxon>
        <taxon>Tremellales</taxon>
        <taxon>Trimorphomycetaceae</taxon>
        <taxon>Saitozyma</taxon>
    </lineage>
</organism>
<feature type="region of interest" description="Disordered" evidence="1">
    <location>
        <begin position="1"/>
        <end position="244"/>
    </location>
</feature>
<dbReference type="EMBL" id="RSCD01000012">
    <property type="protein sequence ID" value="RSH89801.1"/>
    <property type="molecule type" value="Genomic_DNA"/>
</dbReference>
<dbReference type="AlphaFoldDB" id="A0A427YF50"/>
<evidence type="ECO:0000313" key="2">
    <source>
        <dbReference type="EMBL" id="RSH89801.1"/>
    </source>
</evidence>
<reference evidence="2 3" key="1">
    <citation type="submission" date="2018-11" db="EMBL/GenBank/DDBJ databases">
        <title>Genome sequence of Saitozyma podzolica DSM 27192.</title>
        <authorList>
            <person name="Aliyu H."/>
            <person name="Gorte O."/>
            <person name="Ochsenreither K."/>
        </authorList>
    </citation>
    <scope>NUCLEOTIDE SEQUENCE [LARGE SCALE GENOMIC DNA]</scope>
    <source>
        <strain evidence="2 3">DSM 27192</strain>
    </source>
</reference>
<feature type="compositionally biased region" description="Basic and acidic residues" evidence="1">
    <location>
        <begin position="150"/>
        <end position="175"/>
    </location>
</feature>
<sequence>MRSTNYLGRQHRRCSADGRPSFGHDQGHPGELGVFALAADDDGEHVREEGRLEKKNDEDEHCQRGGSLREDHGEERRHNGAKGEDTDRNARGHAKVTETRCEEPAKGKGGLADSLVPERVRPELGVLDQRRPKPGQVDACLGELAGAGGGDERTGGDLGVREAEGDGEIGDDKAGVRAQNRRGPERHGAGGVDGEAGHEGRLELRGPLVPEDPAADESGSKEVGGPVGVVQGDGVGGRPSPQVLDLHIEGSDQAVGEAPEEEQDGY</sequence>
<feature type="compositionally biased region" description="Basic and acidic residues" evidence="1">
    <location>
        <begin position="195"/>
        <end position="204"/>
    </location>
</feature>
<comment type="caution">
    <text evidence="2">The sequence shown here is derived from an EMBL/GenBank/DDBJ whole genome shotgun (WGS) entry which is preliminary data.</text>
</comment>
<keyword evidence="3" id="KW-1185">Reference proteome</keyword>
<accession>A0A427YF50</accession>
<evidence type="ECO:0000256" key="1">
    <source>
        <dbReference type="SAM" id="MobiDB-lite"/>
    </source>
</evidence>
<feature type="compositionally biased region" description="Gly residues" evidence="1">
    <location>
        <begin position="225"/>
        <end position="237"/>
    </location>
</feature>
<gene>
    <name evidence="2" type="ORF">EHS25_001787</name>
</gene>
<proteinExistence type="predicted"/>
<dbReference type="OrthoDB" id="10683357at2759"/>
<feature type="compositionally biased region" description="Basic and acidic residues" evidence="1">
    <location>
        <begin position="44"/>
        <end position="106"/>
    </location>
</feature>
<protein>
    <submittedName>
        <fullName evidence="2">Uncharacterized protein</fullName>
    </submittedName>
</protein>